<keyword evidence="4" id="KW-1185">Reference proteome</keyword>
<evidence type="ECO:0000313" key="4">
    <source>
        <dbReference type="Proteomes" id="UP000230390"/>
    </source>
</evidence>
<evidence type="ECO:0000313" key="3">
    <source>
        <dbReference type="EMBL" id="PIL46316.1"/>
    </source>
</evidence>
<keyword evidence="2" id="KW-0732">Signal</keyword>
<comment type="caution">
    <text evidence="3">The sequence shown here is derived from an EMBL/GenBank/DDBJ whole genome shotgun (WGS) entry which is preliminary data.</text>
</comment>
<dbReference type="InterPro" id="IPR001087">
    <property type="entry name" value="GDSL"/>
</dbReference>
<feature type="chain" id="PRO_5013587234" evidence="2">
    <location>
        <begin position="18"/>
        <end position="462"/>
    </location>
</feature>
<dbReference type="PANTHER" id="PTHR45648:SF22">
    <property type="entry name" value="GDSL LIPASE_ACYLHYDROLASE FAMILY PROTEIN (AFU_ORTHOLOGUE AFUA_4G14700)"/>
    <property type="match status" value="1"/>
</dbReference>
<dbReference type="AlphaFoldDB" id="A0A2G8TJV1"/>
<organism evidence="3 4">
    <name type="scientific">Massilia eurypsychrophila</name>
    <dbReference type="NCBI Taxonomy" id="1485217"/>
    <lineage>
        <taxon>Bacteria</taxon>
        <taxon>Pseudomonadati</taxon>
        <taxon>Pseudomonadota</taxon>
        <taxon>Betaproteobacteria</taxon>
        <taxon>Burkholderiales</taxon>
        <taxon>Oxalobacteraceae</taxon>
        <taxon>Telluria group</taxon>
        <taxon>Massilia</taxon>
    </lineage>
</organism>
<reference evidence="3 4" key="1">
    <citation type="submission" date="2017-10" db="EMBL/GenBank/DDBJ databases">
        <title>Massilia psychrophilum sp. nov., a novel purple-pigmented bacterium isolated from Tianshan glacier, Xinjiang Municipality, China.</title>
        <authorList>
            <person name="Wang H."/>
        </authorList>
    </citation>
    <scope>NUCLEOTIDE SEQUENCE [LARGE SCALE GENOMIC DNA]</scope>
    <source>
        <strain evidence="3 4">JCM 30074</strain>
    </source>
</reference>
<dbReference type="Gene3D" id="3.40.50.1110">
    <property type="entry name" value="SGNH hydrolase"/>
    <property type="match status" value="1"/>
</dbReference>
<dbReference type="PANTHER" id="PTHR45648">
    <property type="entry name" value="GDSL LIPASE/ACYLHYDROLASE FAMILY PROTEIN (AFU_ORTHOLOGUE AFUA_4G14700)"/>
    <property type="match status" value="1"/>
</dbReference>
<feature type="signal peptide" evidence="2">
    <location>
        <begin position="1"/>
        <end position="17"/>
    </location>
</feature>
<dbReference type="CDD" id="cd01847">
    <property type="entry name" value="Triacylglycerol_lipase_like"/>
    <property type="match status" value="1"/>
</dbReference>
<name>A0A2G8TJV1_9BURK</name>
<evidence type="ECO:0000256" key="2">
    <source>
        <dbReference type="SAM" id="SignalP"/>
    </source>
</evidence>
<dbReference type="SUPFAM" id="SSF52266">
    <property type="entry name" value="SGNH hydrolase"/>
    <property type="match status" value="1"/>
</dbReference>
<dbReference type="Pfam" id="PF00657">
    <property type="entry name" value="Lipase_GDSL"/>
    <property type="match status" value="1"/>
</dbReference>
<proteinExistence type="predicted"/>
<dbReference type="EMBL" id="PDOC01000002">
    <property type="protein sequence ID" value="PIL46316.1"/>
    <property type="molecule type" value="Genomic_DNA"/>
</dbReference>
<dbReference type="GO" id="GO:0016788">
    <property type="term" value="F:hydrolase activity, acting on ester bonds"/>
    <property type="evidence" value="ECO:0007669"/>
    <property type="project" value="InterPro"/>
</dbReference>
<evidence type="ECO:0000256" key="1">
    <source>
        <dbReference type="ARBA" id="ARBA00022801"/>
    </source>
</evidence>
<dbReference type="PROSITE" id="PS51257">
    <property type="entry name" value="PROKAR_LIPOPROTEIN"/>
    <property type="match status" value="1"/>
</dbReference>
<gene>
    <name evidence="3" type="ORF">CR105_04340</name>
</gene>
<protein>
    <submittedName>
        <fullName evidence="3">Esterase</fullName>
    </submittedName>
</protein>
<dbReference type="OrthoDB" id="5292073at2"/>
<dbReference type="Proteomes" id="UP000230390">
    <property type="component" value="Unassembled WGS sequence"/>
</dbReference>
<dbReference type="InterPro" id="IPR036514">
    <property type="entry name" value="SGNH_hydro_sf"/>
</dbReference>
<keyword evidence="1" id="KW-0378">Hydrolase</keyword>
<accession>A0A2G8TJV1</accession>
<dbReference type="InterPro" id="IPR051058">
    <property type="entry name" value="GDSL_Est/Lipase"/>
</dbReference>
<sequence length="462" mass="45839">MRHSHLALALLTAAALAACGGNESTGGDQSLKNKFSGQVSFGDSLSDVGTYNVGAIKAAGGGRFTINGDNVAINPTLTGLGWTELIARQIGAPAPCPAVTGLEGDIAGFSVPVVANAGCFSYAQGGSRVTNPVGPHHKSIEPHFGALTYPVTRQITNHLAVSGGKFKGDELVLVMAGGNDVLGLLDTLTADATAAGAAAGAAAGNTAFVTSLTMQLAAGATNPATAAPQIGLAMQTEAARPGSTSSTLIGAGVTAAAQLGNVAAINPAVHLPMVAKAQADALVAGNAAGAKAGAEFAAANGPKQVAAMAVAGTELAALTKTQVVGKGANYVVVANLPDVSLTPSSLSQSASNQALVKAMVNAFNDALRTGVAGEAKILYVDVYAVGQDQVKNPGPYGLTNVTTAACGANAVTGTSALTCTGKTLIAGDISHYLYADGVHPTPFGHMLLARYVSAQMIIKGWL</sequence>
<dbReference type="RefSeq" id="WP_099787206.1">
    <property type="nucleotide sequence ID" value="NZ_JBHLYV010000001.1"/>
</dbReference>